<reference evidence="3" key="1">
    <citation type="submission" date="2015-06" db="EMBL/GenBank/DDBJ databases">
        <title>Expansion of signal transduction pathways in fungi by whole-genome duplication.</title>
        <authorList>
            <consortium name="DOE Joint Genome Institute"/>
            <person name="Corrochano L.M."/>
            <person name="Kuo A."/>
            <person name="Marcet-Houben M."/>
            <person name="Polaino S."/>
            <person name="Salamov A."/>
            <person name="Villalobos J.M."/>
            <person name="Alvarez M.I."/>
            <person name="Avalos J."/>
            <person name="Benito E.P."/>
            <person name="Benoit I."/>
            <person name="Burger G."/>
            <person name="Camino L.P."/>
            <person name="Canovas D."/>
            <person name="Cerda-Olmedo E."/>
            <person name="Cheng J.-F."/>
            <person name="Dominguez A."/>
            <person name="Elias M."/>
            <person name="Eslava A.P."/>
            <person name="Glaser F."/>
            <person name="Grimwood J."/>
            <person name="Gutierrez G."/>
            <person name="Heitman J."/>
            <person name="Henrissat B."/>
            <person name="Iturriaga E.A."/>
            <person name="Lang B.F."/>
            <person name="Lavin J.L."/>
            <person name="Lee S."/>
            <person name="Li W."/>
            <person name="Lindquist E."/>
            <person name="Lopez-Garcia S."/>
            <person name="Luque E.M."/>
            <person name="Marcos A.T."/>
            <person name="Martin J."/>
            <person name="McCluskey K."/>
            <person name="Medina H.R."/>
            <person name="Miralles-Duran A."/>
            <person name="Miyazaki A."/>
            <person name="Munoz-Torres E."/>
            <person name="Oguiza J.A."/>
            <person name="Ohm R."/>
            <person name="Olmedo M."/>
            <person name="Orejas M."/>
            <person name="Ortiz-Castellanos L."/>
            <person name="Pisabarro A.G."/>
            <person name="Rodriguez-Romero J."/>
            <person name="Ruiz-Herrera J."/>
            <person name="Ruiz-Vazquez R."/>
            <person name="Sanz C."/>
            <person name="Schackwitz W."/>
            <person name="Schmutz J."/>
            <person name="Shahriari M."/>
            <person name="Shelest E."/>
            <person name="Silva-Franco F."/>
            <person name="Soanes D."/>
            <person name="Syed K."/>
            <person name="Tagua V.G."/>
            <person name="Talbot N.J."/>
            <person name="Thon M."/>
            <person name="De vries R.P."/>
            <person name="Wiebenga A."/>
            <person name="Yadav J.S."/>
            <person name="Braun E.L."/>
            <person name="Baker S."/>
            <person name="Garre V."/>
            <person name="Horwitz B."/>
            <person name="Torres-Martinez S."/>
            <person name="Idnurm A."/>
            <person name="Herrera-Estrella A."/>
            <person name="Gabaldon T."/>
            <person name="Grigoriev I.V."/>
        </authorList>
    </citation>
    <scope>NUCLEOTIDE SEQUENCE [LARGE SCALE GENOMIC DNA]</scope>
    <source>
        <strain evidence="3">NRRL 1555(-)</strain>
    </source>
</reference>
<sequence length="191" mass="21669">MYSPRRLPLTKENLSRKEREEAELHSSNISRRRRTSTKDCVMESPRLMPFPYHNDSCFLPTVEHPQSKQPTTESYVSLSNTAFSSCSPSSYASTRTPCSLSAEKRSVTFAAPLEKGSEKLDKSSKSSPARRLLSRGKNINVPGTRFVHFCRKWLGKREPETCLTENSPVWYSRFDSNPVPPQGLQYAVASY</sequence>
<dbReference type="InParanoid" id="A0A167MTH1"/>
<name>A0A167MTH1_PHYB8</name>
<dbReference type="GeneID" id="29000217"/>
<feature type="compositionally biased region" description="Basic and acidic residues" evidence="1">
    <location>
        <begin position="13"/>
        <end position="24"/>
    </location>
</feature>
<protein>
    <submittedName>
        <fullName evidence="2">Uncharacterized protein</fullName>
    </submittedName>
</protein>
<evidence type="ECO:0000313" key="2">
    <source>
        <dbReference type="EMBL" id="OAD73914.1"/>
    </source>
</evidence>
<feature type="region of interest" description="Disordered" evidence="1">
    <location>
        <begin position="1"/>
        <end position="43"/>
    </location>
</feature>
<dbReference type="OrthoDB" id="2250159at2759"/>
<gene>
    <name evidence="2" type="ORF">PHYBLDRAFT_186982</name>
</gene>
<dbReference type="EMBL" id="KV440980">
    <property type="protein sequence ID" value="OAD73914.1"/>
    <property type="molecule type" value="Genomic_DNA"/>
</dbReference>
<organism evidence="2 3">
    <name type="scientific">Phycomyces blakesleeanus (strain ATCC 8743b / DSM 1359 / FGSC 10004 / NBRC 33097 / NRRL 1555)</name>
    <dbReference type="NCBI Taxonomy" id="763407"/>
    <lineage>
        <taxon>Eukaryota</taxon>
        <taxon>Fungi</taxon>
        <taxon>Fungi incertae sedis</taxon>
        <taxon>Mucoromycota</taxon>
        <taxon>Mucoromycotina</taxon>
        <taxon>Mucoromycetes</taxon>
        <taxon>Mucorales</taxon>
        <taxon>Phycomycetaceae</taxon>
        <taxon>Phycomyces</taxon>
    </lineage>
</organism>
<keyword evidence="3" id="KW-1185">Reference proteome</keyword>
<dbReference type="RefSeq" id="XP_018291954.1">
    <property type="nucleotide sequence ID" value="XM_018439311.1"/>
</dbReference>
<dbReference type="Proteomes" id="UP000077315">
    <property type="component" value="Unassembled WGS sequence"/>
</dbReference>
<dbReference type="VEuPathDB" id="FungiDB:PHYBLDRAFT_186982"/>
<evidence type="ECO:0000256" key="1">
    <source>
        <dbReference type="SAM" id="MobiDB-lite"/>
    </source>
</evidence>
<proteinExistence type="predicted"/>
<dbReference type="AlphaFoldDB" id="A0A167MTH1"/>
<accession>A0A167MTH1</accession>
<evidence type="ECO:0000313" key="3">
    <source>
        <dbReference type="Proteomes" id="UP000077315"/>
    </source>
</evidence>